<dbReference type="PANTHER" id="PTHR31775">
    <property type="entry name" value="OS02G0117200 PROTEIN"/>
    <property type="match status" value="1"/>
</dbReference>
<name>A0A2U1PIE1_ARTAN</name>
<dbReference type="PANTHER" id="PTHR31775:SF46">
    <property type="entry name" value="REMORIN"/>
    <property type="match status" value="1"/>
</dbReference>
<evidence type="ECO:0000313" key="2">
    <source>
        <dbReference type="Proteomes" id="UP000245207"/>
    </source>
</evidence>
<evidence type="ECO:0000313" key="1">
    <source>
        <dbReference type="EMBL" id="PWA85526.1"/>
    </source>
</evidence>
<reference evidence="1 2" key="1">
    <citation type="journal article" date="2018" name="Mol. Plant">
        <title>The genome of Artemisia annua provides insight into the evolution of Asteraceae family and artemisinin biosynthesis.</title>
        <authorList>
            <person name="Shen Q."/>
            <person name="Zhang L."/>
            <person name="Liao Z."/>
            <person name="Wang S."/>
            <person name="Yan T."/>
            <person name="Shi P."/>
            <person name="Liu M."/>
            <person name="Fu X."/>
            <person name="Pan Q."/>
            <person name="Wang Y."/>
            <person name="Lv Z."/>
            <person name="Lu X."/>
            <person name="Zhang F."/>
            <person name="Jiang W."/>
            <person name="Ma Y."/>
            <person name="Chen M."/>
            <person name="Hao X."/>
            <person name="Li L."/>
            <person name="Tang Y."/>
            <person name="Lv G."/>
            <person name="Zhou Y."/>
            <person name="Sun X."/>
            <person name="Brodelius P.E."/>
            <person name="Rose J.K.C."/>
            <person name="Tang K."/>
        </authorList>
    </citation>
    <scope>NUCLEOTIDE SEQUENCE [LARGE SCALE GENOMIC DNA]</scope>
    <source>
        <strain evidence="2">cv. Huhao1</strain>
        <tissue evidence="1">Leaf</tissue>
    </source>
</reference>
<dbReference type="AlphaFoldDB" id="A0A2U1PIE1"/>
<comment type="caution">
    <text evidence="1">The sequence shown here is derived from an EMBL/GenBank/DDBJ whole genome shotgun (WGS) entry which is preliminary data.</text>
</comment>
<keyword evidence="2" id="KW-1185">Reference proteome</keyword>
<proteinExistence type="predicted"/>
<organism evidence="1 2">
    <name type="scientific">Artemisia annua</name>
    <name type="common">Sweet wormwood</name>
    <dbReference type="NCBI Taxonomy" id="35608"/>
    <lineage>
        <taxon>Eukaryota</taxon>
        <taxon>Viridiplantae</taxon>
        <taxon>Streptophyta</taxon>
        <taxon>Embryophyta</taxon>
        <taxon>Tracheophyta</taxon>
        <taxon>Spermatophyta</taxon>
        <taxon>Magnoliopsida</taxon>
        <taxon>eudicotyledons</taxon>
        <taxon>Gunneridae</taxon>
        <taxon>Pentapetalae</taxon>
        <taxon>asterids</taxon>
        <taxon>campanulids</taxon>
        <taxon>Asterales</taxon>
        <taxon>Asteraceae</taxon>
        <taxon>Asteroideae</taxon>
        <taxon>Anthemideae</taxon>
        <taxon>Artemisiinae</taxon>
        <taxon>Artemisia</taxon>
    </lineage>
</organism>
<gene>
    <name evidence="1" type="ORF">CTI12_AA147680</name>
</gene>
<accession>A0A2U1PIE1</accession>
<dbReference type="EMBL" id="PKPP01001109">
    <property type="protein sequence ID" value="PWA85526.1"/>
    <property type="molecule type" value="Genomic_DNA"/>
</dbReference>
<sequence>MWHSPVVLLVTACSSSLVDYCNQKLLWHSQKSKQHYDSLPGLPQIICLTNNIRINAELALVATEKKDSLLKAWEESERSKVENRAQKKLAAIGAWVW</sequence>
<protein>
    <submittedName>
        <fullName evidence="1">Remorin, C-terminal</fullName>
    </submittedName>
</protein>
<dbReference type="Proteomes" id="UP000245207">
    <property type="component" value="Unassembled WGS sequence"/>
</dbReference>
<dbReference type="OrthoDB" id="684343at2759"/>